<name>A0A8T0HVM9_CERPU</name>
<proteinExistence type="predicted"/>
<dbReference type="Proteomes" id="UP000822688">
    <property type="component" value="Chromosome V"/>
</dbReference>
<organism evidence="2 3">
    <name type="scientific">Ceratodon purpureus</name>
    <name type="common">Fire moss</name>
    <name type="synonym">Dicranum purpureum</name>
    <dbReference type="NCBI Taxonomy" id="3225"/>
    <lineage>
        <taxon>Eukaryota</taxon>
        <taxon>Viridiplantae</taxon>
        <taxon>Streptophyta</taxon>
        <taxon>Embryophyta</taxon>
        <taxon>Bryophyta</taxon>
        <taxon>Bryophytina</taxon>
        <taxon>Bryopsida</taxon>
        <taxon>Dicranidae</taxon>
        <taxon>Pseudoditrichales</taxon>
        <taxon>Ditrichaceae</taxon>
        <taxon>Ceratodon</taxon>
    </lineage>
</organism>
<sequence length="115" mass="11687">MLPPLLTRVAGRGGDSSRLGVEWASPTIGGVGSRTRSKSKSSDSGGLFQNPGLDGALTFTGGLGGFSGGTGLSSATTSRIRSTMLYASKTISFISILGSRSLCLREFEVALACAP</sequence>
<keyword evidence="3" id="KW-1185">Reference proteome</keyword>
<protein>
    <submittedName>
        <fullName evidence="2">Uncharacterized protein</fullName>
    </submittedName>
</protein>
<dbReference type="AlphaFoldDB" id="A0A8T0HVM9"/>
<comment type="caution">
    <text evidence="2">The sequence shown here is derived from an EMBL/GenBank/DDBJ whole genome shotgun (WGS) entry which is preliminary data.</text>
</comment>
<reference evidence="2" key="1">
    <citation type="submission" date="2020-06" db="EMBL/GenBank/DDBJ databases">
        <title>WGS assembly of Ceratodon purpureus strain R40.</title>
        <authorList>
            <person name="Carey S.B."/>
            <person name="Jenkins J."/>
            <person name="Shu S."/>
            <person name="Lovell J.T."/>
            <person name="Sreedasyam A."/>
            <person name="Maumus F."/>
            <person name="Tiley G.P."/>
            <person name="Fernandez-Pozo N."/>
            <person name="Barry K."/>
            <person name="Chen C."/>
            <person name="Wang M."/>
            <person name="Lipzen A."/>
            <person name="Daum C."/>
            <person name="Saski C.A."/>
            <person name="Payton A.C."/>
            <person name="Mcbreen J.C."/>
            <person name="Conrad R.E."/>
            <person name="Kollar L.M."/>
            <person name="Olsson S."/>
            <person name="Huttunen S."/>
            <person name="Landis J.B."/>
            <person name="Wickett N.J."/>
            <person name="Johnson M.G."/>
            <person name="Rensing S.A."/>
            <person name="Grimwood J."/>
            <person name="Schmutz J."/>
            <person name="Mcdaniel S.F."/>
        </authorList>
    </citation>
    <scope>NUCLEOTIDE SEQUENCE</scope>
    <source>
        <strain evidence="2">R40</strain>
    </source>
</reference>
<accession>A0A8T0HVM9</accession>
<gene>
    <name evidence="2" type="ORF">KC19_VG288700</name>
</gene>
<evidence type="ECO:0000256" key="1">
    <source>
        <dbReference type="SAM" id="MobiDB-lite"/>
    </source>
</evidence>
<dbReference type="EMBL" id="CM026426">
    <property type="protein sequence ID" value="KAG0574761.1"/>
    <property type="molecule type" value="Genomic_DNA"/>
</dbReference>
<evidence type="ECO:0000313" key="3">
    <source>
        <dbReference type="Proteomes" id="UP000822688"/>
    </source>
</evidence>
<feature type="region of interest" description="Disordered" evidence="1">
    <location>
        <begin position="28"/>
        <end position="49"/>
    </location>
</feature>
<evidence type="ECO:0000313" key="2">
    <source>
        <dbReference type="EMBL" id="KAG0574761.1"/>
    </source>
</evidence>